<organism evidence="5 6">
    <name type="scientific">Datura stramonium</name>
    <name type="common">Jimsonweed</name>
    <name type="synonym">Common thornapple</name>
    <dbReference type="NCBI Taxonomy" id="4076"/>
    <lineage>
        <taxon>Eukaryota</taxon>
        <taxon>Viridiplantae</taxon>
        <taxon>Streptophyta</taxon>
        <taxon>Embryophyta</taxon>
        <taxon>Tracheophyta</taxon>
        <taxon>Spermatophyta</taxon>
        <taxon>Magnoliopsida</taxon>
        <taxon>eudicotyledons</taxon>
        <taxon>Gunneridae</taxon>
        <taxon>Pentapetalae</taxon>
        <taxon>asterids</taxon>
        <taxon>lamiids</taxon>
        <taxon>Solanales</taxon>
        <taxon>Solanaceae</taxon>
        <taxon>Solanoideae</taxon>
        <taxon>Datureae</taxon>
        <taxon>Datura</taxon>
    </lineage>
</organism>
<keyword evidence="6" id="KW-1185">Reference proteome</keyword>
<sequence length="448" mass="49823">MALGDAEDNQPEKANLEEVCWCRMGHASDTVLCILLSDSLSIYDTSGEVTSVPLPRSITSIWPLPYGLLLQQAPEGSSAAHIQFSSLNPFLSARDTIRSKRDVSPQQNYTAVHGLDFTIKGDGSSMSSHLILKDPLEEPQPTYIEERGKLNFIKEFDERTIWTGDCVPLMASYNKAKLQHSLWVVETINSNIEMGNSRFPDVPVGVLTKQFSFRRIWQGKGSQTAASKVFLATDDDASPIICFLLQEQKKLLSLRLQTVEINTKVIYDIKPDMSWSIPAVAAAPVVVTRPGVKVGGLPFVDIVVLTSENTLLLYCGKQCLCRFKLSHLGKDQVLHDPIIVGLADAVEEHINVTVNSGRVMKKMPIDKEVPLRGDKWTFLTWVVSGKFNIIDACWYSNLPSLFRAYGGTKLSLLDMFHLLSGVFEYLQFTVVGSAYAAKSHTDFRYIVS</sequence>
<name>A0ABS8RNB9_DATST</name>
<proteinExistence type="predicted"/>
<dbReference type="PANTHER" id="PTHR12827">
    <property type="entry name" value="MEIOTIC CHECKPOINT REGULATOR TSG24 FAMILY MEMBER"/>
    <property type="match status" value="1"/>
</dbReference>
<gene>
    <name evidence="5" type="ORF">HAX54_031559</name>
</gene>
<evidence type="ECO:0000256" key="1">
    <source>
        <dbReference type="ARBA" id="ARBA00022618"/>
    </source>
</evidence>
<evidence type="ECO:0000256" key="3">
    <source>
        <dbReference type="ARBA" id="ARBA00023306"/>
    </source>
</evidence>
<protein>
    <recommendedName>
        <fullName evidence="4">Anaphase-promoting complex subunit 1 N-terminal domain-containing protein</fullName>
    </recommendedName>
</protein>
<feature type="domain" description="Anaphase-promoting complex subunit 1 N-terminal" evidence="4">
    <location>
        <begin position="211"/>
        <end position="328"/>
    </location>
</feature>
<dbReference type="Pfam" id="PF12859">
    <property type="entry name" value="ANAPC1"/>
    <property type="match status" value="2"/>
</dbReference>
<keyword evidence="2" id="KW-0498">Mitosis</keyword>
<feature type="domain" description="Anaphase-promoting complex subunit 1 N-terminal" evidence="4">
    <location>
        <begin position="18"/>
        <end position="190"/>
    </location>
</feature>
<keyword evidence="3" id="KW-0131">Cell cycle</keyword>
<evidence type="ECO:0000259" key="4">
    <source>
        <dbReference type="Pfam" id="PF12859"/>
    </source>
</evidence>
<dbReference type="EMBL" id="JACEIK010000040">
    <property type="protein sequence ID" value="MCD7447530.1"/>
    <property type="molecule type" value="Genomic_DNA"/>
</dbReference>
<dbReference type="InterPro" id="IPR024990">
    <property type="entry name" value="Apc1"/>
</dbReference>
<dbReference type="PANTHER" id="PTHR12827:SF3">
    <property type="entry name" value="ANAPHASE-PROMOTING COMPLEX SUBUNIT 1"/>
    <property type="match status" value="1"/>
</dbReference>
<comment type="caution">
    <text evidence="5">The sequence shown here is derived from an EMBL/GenBank/DDBJ whole genome shotgun (WGS) entry which is preliminary data.</text>
</comment>
<dbReference type="Proteomes" id="UP000823775">
    <property type="component" value="Unassembled WGS sequence"/>
</dbReference>
<dbReference type="InterPro" id="IPR049255">
    <property type="entry name" value="Apc1_N"/>
</dbReference>
<evidence type="ECO:0000256" key="2">
    <source>
        <dbReference type="ARBA" id="ARBA00022776"/>
    </source>
</evidence>
<evidence type="ECO:0000313" key="6">
    <source>
        <dbReference type="Proteomes" id="UP000823775"/>
    </source>
</evidence>
<evidence type="ECO:0000313" key="5">
    <source>
        <dbReference type="EMBL" id="MCD7447530.1"/>
    </source>
</evidence>
<reference evidence="5 6" key="1">
    <citation type="journal article" date="2021" name="BMC Genomics">
        <title>Datura genome reveals duplications of psychoactive alkaloid biosynthetic genes and high mutation rate following tissue culture.</title>
        <authorList>
            <person name="Rajewski A."/>
            <person name="Carter-House D."/>
            <person name="Stajich J."/>
            <person name="Litt A."/>
        </authorList>
    </citation>
    <scope>NUCLEOTIDE SEQUENCE [LARGE SCALE GENOMIC DNA]</scope>
    <source>
        <strain evidence="5">AR-01</strain>
    </source>
</reference>
<accession>A0ABS8RNB9</accession>
<keyword evidence="1" id="KW-0132">Cell division</keyword>